<dbReference type="PROSITE" id="PS50211">
    <property type="entry name" value="DENN"/>
    <property type="match status" value="1"/>
</dbReference>
<evidence type="ECO:0000313" key="6">
    <source>
        <dbReference type="Proteomes" id="UP001152747"/>
    </source>
</evidence>
<organism evidence="5 6">
    <name type="scientific">Caenorhabditis angaria</name>
    <dbReference type="NCBI Taxonomy" id="860376"/>
    <lineage>
        <taxon>Eukaryota</taxon>
        <taxon>Metazoa</taxon>
        <taxon>Ecdysozoa</taxon>
        <taxon>Nematoda</taxon>
        <taxon>Chromadorea</taxon>
        <taxon>Rhabditida</taxon>
        <taxon>Rhabditina</taxon>
        <taxon>Rhabditomorpha</taxon>
        <taxon>Rhabditoidea</taxon>
        <taxon>Rhabditidae</taxon>
        <taxon>Peloderinae</taxon>
        <taxon>Caenorhabditis</taxon>
    </lineage>
</organism>
<dbReference type="SMART" id="SM00799">
    <property type="entry name" value="DENN"/>
    <property type="match status" value="1"/>
</dbReference>
<dbReference type="InterPro" id="IPR001194">
    <property type="entry name" value="cDENN_dom"/>
</dbReference>
<dbReference type="FunFam" id="3.40.50.11500:FF:000004">
    <property type="entry name" value="DENN domain-containing protein 2C isoform X1"/>
    <property type="match status" value="1"/>
</dbReference>
<feature type="region of interest" description="Disordered" evidence="3">
    <location>
        <begin position="521"/>
        <end position="563"/>
    </location>
</feature>
<dbReference type="GO" id="GO:0030136">
    <property type="term" value="C:clathrin-coated vesicle"/>
    <property type="evidence" value="ECO:0007669"/>
    <property type="project" value="UniProtKB-SubCell"/>
</dbReference>
<dbReference type="SMART" id="SM00801">
    <property type="entry name" value="dDENN"/>
    <property type="match status" value="1"/>
</dbReference>
<dbReference type="PANTHER" id="PTHR13196:SF14">
    <property type="entry name" value="UDENN DOMAIN-CONTAINING PROTEIN"/>
    <property type="match status" value="1"/>
</dbReference>
<dbReference type="EMBL" id="CANHGI010000006">
    <property type="protein sequence ID" value="CAI5455423.1"/>
    <property type="molecule type" value="Genomic_DNA"/>
</dbReference>
<dbReference type="Gene3D" id="3.30.450.200">
    <property type="match status" value="1"/>
</dbReference>
<feature type="region of interest" description="Disordered" evidence="3">
    <location>
        <begin position="476"/>
        <end position="499"/>
    </location>
</feature>
<dbReference type="FunFam" id="3.30.450.200:FF:000003">
    <property type="entry name" value="DENN domain containing 1A"/>
    <property type="match status" value="1"/>
</dbReference>
<reference evidence="5" key="1">
    <citation type="submission" date="2022-11" db="EMBL/GenBank/DDBJ databases">
        <authorList>
            <person name="Kikuchi T."/>
        </authorList>
    </citation>
    <scope>NUCLEOTIDE SEQUENCE</scope>
    <source>
        <strain evidence="5">PS1010</strain>
    </source>
</reference>
<comment type="caution">
    <text evidence="5">The sequence shown here is derived from an EMBL/GenBank/DDBJ whole genome shotgun (WGS) entry which is preliminary data.</text>
</comment>
<dbReference type="GO" id="GO:0032456">
    <property type="term" value="P:endocytic recycling"/>
    <property type="evidence" value="ECO:0007669"/>
    <property type="project" value="TreeGrafter"/>
</dbReference>
<accession>A0A9P1J460</accession>
<dbReference type="Gene3D" id="3.40.50.11500">
    <property type="match status" value="1"/>
</dbReference>
<evidence type="ECO:0000256" key="1">
    <source>
        <dbReference type="ARBA" id="ARBA00004132"/>
    </source>
</evidence>
<comment type="subcellular location">
    <subcellularLocation>
        <location evidence="1">Cytoplasmic vesicle</location>
        <location evidence="1">Clathrin-coated vesicle</location>
    </subcellularLocation>
</comment>
<dbReference type="GO" id="GO:1901981">
    <property type="term" value="F:phosphatidylinositol phosphate binding"/>
    <property type="evidence" value="ECO:0007669"/>
    <property type="project" value="TreeGrafter"/>
</dbReference>
<evidence type="ECO:0000256" key="3">
    <source>
        <dbReference type="SAM" id="MobiDB-lite"/>
    </source>
</evidence>
<dbReference type="GO" id="GO:0006897">
    <property type="term" value="P:endocytosis"/>
    <property type="evidence" value="ECO:0007669"/>
    <property type="project" value="TreeGrafter"/>
</dbReference>
<keyword evidence="6" id="KW-1185">Reference proteome</keyword>
<dbReference type="InterPro" id="IPR005113">
    <property type="entry name" value="uDENN_dom"/>
</dbReference>
<dbReference type="Pfam" id="PF03456">
    <property type="entry name" value="uDENN"/>
    <property type="match status" value="1"/>
</dbReference>
<protein>
    <recommendedName>
        <fullName evidence="4">UDENN domain-containing protein</fullName>
    </recommendedName>
</protein>
<sequence length="563" mass="63588">MTSSSRFREDVATIFDVFCEIGSILPGEKSGQLLTRYPEDYNDESILRSIQQFAFPCNMRSGENEAVQLFSFVLTDSASKYSFGFCRYTPRNDTCICLLSAFFWPNVFYKALNEISMVMNAGSQSDMDTILTRIYHTDIPNAGDVLRFSLPTSNHRFEAKIPDLTKLPTLREDKYMLEFYNAVSARQLIAIYSSMLKERRIIFTGKKLSQLSSCIHACSMLLTPMSWQSVFIPVLPASLDEMVMAPMPYLIGVPKQVLENSKLKDVGDIVIVDVDEKTLESPFDDVASMPNEVVSFLKSQLKSTTDMNDSFARIFLRANVILFGDYRSGFVRSENGDTHWDKDKFVENQKSSFQQFLSSLLGADGVQYLERFIHDRLDILKQGAAVCDEFELEIEHMDLKSRQNVNSEALQQAMQSVRDNASDVIGALKDKVSGIQLANKLNKLTPKEIRKAASKKKNGNVNPMSFDNVQWERMRSDESDTSPIDAPKSSEVPTANLIDFDSPVPNTSVNKWNEFLKPTNFQQPIPQPNVFTDPFSLLETPPNPSQPASSSFVPAQNGWEKFE</sequence>
<dbReference type="InterPro" id="IPR005112">
    <property type="entry name" value="dDENN_dom"/>
</dbReference>
<dbReference type="GO" id="GO:0005085">
    <property type="term" value="F:guanyl-nucleotide exchange factor activity"/>
    <property type="evidence" value="ECO:0007669"/>
    <property type="project" value="InterPro"/>
</dbReference>
<dbReference type="InterPro" id="IPR043153">
    <property type="entry name" value="DENN_C"/>
</dbReference>
<dbReference type="InterPro" id="IPR040032">
    <property type="entry name" value="DENND1A/B/C"/>
</dbReference>
<keyword evidence="2" id="KW-0968">Cytoplasmic vesicle</keyword>
<evidence type="ECO:0000256" key="2">
    <source>
        <dbReference type="ARBA" id="ARBA00023329"/>
    </source>
</evidence>
<name>A0A9P1J460_9PELO</name>
<gene>
    <name evidence="5" type="ORF">CAMP_LOCUS18060</name>
</gene>
<dbReference type="OrthoDB" id="206724at2759"/>
<evidence type="ECO:0000259" key="4">
    <source>
        <dbReference type="PROSITE" id="PS50211"/>
    </source>
</evidence>
<dbReference type="SMART" id="SM00800">
    <property type="entry name" value="uDENN"/>
    <property type="match status" value="1"/>
</dbReference>
<dbReference type="AlphaFoldDB" id="A0A9P1J460"/>
<feature type="domain" description="UDENN" evidence="4">
    <location>
        <begin position="15"/>
        <end position="383"/>
    </location>
</feature>
<evidence type="ECO:0000313" key="5">
    <source>
        <dbReference type="EMBL" id="CAI5455423.1"/>
    </source>
</evidence>
<proteinExistence type="predicted"/>
<dbReference type="PANTHER" id="PTHR13196">
    <property type="entry name" value="DENN DOMAIN-CONTAINING"/>
    <property type="match status" value="1"/>
</dbReference>
<dbReference type="InterPro" id="IPR037516">
    <property type="entry name" value="Tripartite_DENN"/>
</dbReference>
<dbReference type="Pfam" id="PF02141">
    <property type="entry name" value="DENN"/>
    <property type="match status" value="1"/>
</dbReference>
<dbReference type="GO" id="GO:0005829">
    <property type="term" value="C:cytosol"/>
    <property type="evidence" value="ECO:0007669"/>
    <property type="project" value="TreeGrafter"/>
</dbReference>
<dbReference type="Proteomes" id="UP001152747">
    <property type="component" value="Unassembled WGS sequence"/>
</dbReference>